<feature type="signal peptide" evidence="8">
    <location>
        <begin position="1"/>
        <end position="20"/>
    </location>
</feature>
<dbReference type="UniPathway" id="UPA00219"/>
<dbReference type="Pfam" id="PF20142">
    <property type="entry name" value="Scaffold"/>
    <property type="match status" value="1"/>
</dbReference>
<gene>
    <name evidence="10" type="ORF">APB76_21775</name>
</gene>
<dbReference type="PANTHER" id="PTHR41533">
    <property type="entry name" value="L,D-TRANSPEPTIDASE HI_1667-RELATED"/>
    <property type="match status" value="1"/>
</dbReference>
<dbReference type="GO" id="GO:0008360">
    <property type="term" value="P:regulation of cell shape"/>
    <property type="evidence" value="ECO:0007669"/>
    <property type="project" value="UniProtKB-UniRule"/>
</dbReference>
<dbReference type="InterPro" id="IPR023346">
    <property type="entry name" value="Lysozyme-like_dom_sf"/>
</dbReference>
<dbReference type="GO" id="GO:0016740">
    <property type="term" value="F:transferase activity"/>
    <property type="evidence" value="ECO:0007669"/>
    <property type="project" value="UniProtKB-KW"/>
</dbReference>
<dbReference type="InterPro" id="IPR038063">
    <property type="entry name" value="Transpep_catalytic_dom"/>
</dbReference>
<evidence type="ECO:0000256" key="8">
    <source>
        <dbReference type="SAM" id="SignalP"/>
    </source>
</evidence>
<keyword evidence="5 7" id="KW-0573">Peptidoglycan synthesis</keyword>
<feature type="chain" id="PRO_5008079093" evidence="8">
    <location>
        <begin position="21"/>
        <end position="523"/>
    </location>
</feature>
<dbReference type="GO" id="GO:0071555">
    <property type="term" value="P:cell wall organization"/>
    <property type="evidence" value="ECO:0007669"/>
    <property type="project" value="UniProtKB-UniRule"/>
</dbReference>
<comment type="caution">
    <text evidence="10">The sequence shown here is derived from an EMBL/GenBank/DDBJ whole genome shotgun (WGS) entry which is preliminary data.</text>
</comment>
<dbReference type="EMBL" id="LLEI02000091">
    <property type="protein sequence ID" value="OAJ91990.1"/>
    <property type="molecule type" value="Genomic_DNA"/>
</dbReference>
<dbReference type="PROSITE" id="PS52029">
    <property type="entry name" value="LD_TPASE"/>
    <property type="match status" value="1"/>
</dbReference>
<reference evidence="10 11" key="1">
    <citation type="journal article" date="2016" name="Syst. Appl. Microbiol.">
        <title>Vibrio bivalvicida sp. nov., a novel larval pathogen for bivalve molluscs reared in a hatchery.</title>
        <authorList>
            <person name="Dubert J."/>
            <person name="Romalde J.L."/>
            <person name="Prado S."/>
            <person name="Barja J.L."/>
        </authorList>
    </citation>
    <scope>NUCLEOTIDE SEQUENCE [LARGE SCALE GENOMIC DNA]</scope>
    <source>
        <strain evidence="10 11">605</strain>
    </source>
</reference>
<dbReference type="InterPro" id="IPR036366">
    <property type="entry name" value="PGBDSf"/>
</dbReference>
<dbReference type="GO" id="GO:0009252">
    <property type="term" value="P:peptidoglycan biosynthetic process"/>
    <property type="evidence" value="ECO:0007669"/>
    <property type="project" value="UniProtKB-UniPathway"/>
</dbReference>
<evidence type="ECO:0000313" key="11">
    <source>
        <dbReference type="Proteomes" id="UP000078406"/>
    </source>
</evidence>
<dbReference type="InterPro" id="IPR045380">
    <property type="entry name" value="LD_TPept_scaffold_dom"/>
</dbReference>
<dbReference type="SUPFAM" id="SSF141523">
    <property type="entry name" value="L,D-transpeptidase catalytic domain-like"/>
    <property type="match status" value="1"/>
</dbReference>
<keyword evidence="8" id="KW-0732">Signal</keyword>
<evidence type="ECO:0000256" key="5">
    <source>
        <dbReference type="ARBA" id="ARBA00022984"/>
    </source>
</evidence>
<dbReference type="Pfam" id="PF03734">
    <property type="entry name" value="YkuD"/>
    <property type="match status" value="1"/>
</dbReference>
<keyword evidence="3" id="KW-0808">Transferase</keyword>
<proteinExistence type="inferred from homology"/>
<keyword evidence="4 7" id="KW-0133">Cell shape</keyword>
<comment type="pathway">
    <text evidence="1 7">Cell wall biogenesis; peptidoglycan biosynthesis.</text>
</comment>
<evidence type="ECO:0000256" key="6">
    <source>
        <dbReference type="ARBA" id="ARBA00023316"/>
    </source>
</evidence>
<evidence type="ECO:0000256" key="2">
    <source>
        <dbReference type="ARBA" id="ARBA00005992"/>
    </source>
</evidence>
<dbReference type="SUPFAM" id="SSF53955">
    <property type="entry name" value="Lysozyme-like"/>
    <property type="match status" value="1"/>
</dbReference>
<evidence type="ECO:0000256" key="1">
    <source>
        <dbReference type="ARBA" id="ARBA00004752"/>
    </source>
</evidence>
<dbReference type="CDD" id="cd16913">
    <property type="entry name" value="YkuD_like"/>
    <property type="match status" value="1"/>
</dbReference>
<evidence type="ECO:0000256" key="3">
    <source>
        <dbReference type="ARBA" id="ARBA00022679"/>
    </source>
</evidence>
<dbReference type="PANTHER" id="PTHR41533:SF1">
    <property type="entry name" value="L,D-TRANSPEPTIDASE YCBB-RELATED"/>
    <property type="match status" value="1"/>
</dbReference>
<evidence type="ECO:0000313" key="10">
    <source>
        <dbReference type="EMBL" id="OAJ91990.1"/>
    </source>
</evidence>
<keyword evidence="6 7" id="KW-0961">Cell wall biogenesis/degradation</keyword>
<dbReference type="Gene3D" id="2.40.440.10">
    <property type="entry name" value="L,D-transpeptidase catalytic domain-like"/>
    <property type="match status" value="1"/>
</dbReference>
<feature type="active site" description="Proton donor/acceptor" evidence="7">
    <location>
        <position position="424"/>
    </location>
</feature>
<feature type="domain" description="L,D-TPase catalytic" evidence="9">
    <location>
        <begin position="290"/>
        <end position="467"/>
    </location>
</feature>
<dbReference type="InterPro" id="IPR005490">
    <property type="entry name" value="LD_TPept_cat_dom"/>
</dbReference>
<dbReference type="Gene3D" id="1.10.101.10">
    <property type="entry name" value="PGBD-like superfamily/PGBD"/>
    <property type="match status" value="1"/>
</dbReference>
<feature type="active site" description="Nucleophile" evidence="7">
    <location>
        <position position="443"/>
    </location>
</feature>
<evidence type="ECO:0000256" key="4">
    <source>
        <dbReference type="ARBA" id="ARBA00022960"/>
    </source>
</evidence>
<comment type="similarity">
    <text evidence="2">Belongs to the YkuD family.</text>
</comment>
<dbReference type="GO" id="GO:0004180">
    <property type="term" value="F:carboxypeptidase activity"/>
    <property type="evidence" value="ECO:0007669"/>
    <property type="project" value="UniProtKB-ARBA"/>
</dbReference>
<dbReference type="InterPro" id="IPR002477">
    <property type="entry name" value="Peptidoglycan-bd-like"/>
</dbReference>
<accession>A0A177XTS2</accession>
<name>A0A177XTS2_9VIBR</name>
<dbReference type="AlphaFoldDB" id="A0A177XTS2"/>
<dbReference type="InterPro" id="IPR052905">
    <property type="entry name" value="LD-transpeptidase_YkuD-like"/>
</dbReference>
<dbReference type="RefSeq" id="WP_049845090.1">
    <property type="nucleotide sequence ID" value="NZ_LLEI02000091.1"/>
</dbReference>
<dbReference type="Proteomes" id="UP000078406">
    <property type="component" value="Unassembled WGS sequence"/>
</dbReference>
<protein>
    <submittedName>
        <fullName evidence="10">Peptidase</fullName>
    </submittedName>
</protein>
<dbReference type="Pfam" id="PF01471">
    <property type="entry name" value="PG_binding_1"/>
    <property type="match status" value="1"/>
</dbReference>
<organism evidence="10 11">
    <name type="scientific">Vibrio bivalvicida</name>
    <dbReference type="NCBI Taxonomy" id="1276888"/>
    <lineage>
        <taxon>Bacteria</taxon>
        <taxon>Pseudomonadati</taxon>
        <taxon>Pseudomonadota</taxon>
        <taxon>Gammaproteobacteria</taxon>
        <taxon>Vibrionales</taxon>
        <taxon>Vibrionaceae</taxon>
        <taxon>Vibrio</taxon>
        <taxon>Vibrio oreintalis group</taxon>
    </lineage>
</organism>
<evidence type="ECO:0000259" key="9">
    <source>
        <dbReference type="PROSITE" id="PS52029"/>
    </source>
</evidence>
<sequence>MGKWTCWLLVLCLTPSTSFATQYFNQIGWLEPDSQLHRLLQYPAVVEGIYRNNSSQMIWFDLQQSSKLEFQLEVIHHASLSTLFSRQLSYLQFYRKSNRWFEYDVLATDTLLLYLSYAESAKTKGSEWFFGRKVAYPLPLPPNSSLIATHRAIAQQSLGDLIDRYTPDSAGYQYLIDTYLHLIKFQKLNMPLYEQVGIKTIGDKLNNRDVLLQRLEVVDVNILDVRKDVTWFDSTLETAIKQFQRLHGLAEDGVIGPATIAWLNLSIEKRLSILAINAERIRYWPVQRETIIVVNVPSFEMKYWSAGEQVFASKVVVGRKGRPTPVMNTNLDSLILNPTWNVPWKIMVEDIIPKVKEDIDYLTRQNIKIVPKWGSEDIVNPEEIDWENLRPSSFPYRMTQLSGNANALGLYKFNTPNRRAIYLHDTPSKGLFDETQRAFSSGCIRVENADLFAVTLLETQGLELEEDANSEESEPVPPVPNQAIPLKSHIPVHIIYQTAWYEEGNVHYREDIYRLDRFRYTKG</sequence>
<evidence type="ECO:0000256" key="7">
    <source>
        <dbReference type="PROSITE-ProRule" id="PRU01373"/>
    </source>
</evidence>